<accession>A0A0A7A7W5</accession>
<organism evidence="1">
    <name type="scientific">Palmaria palmata</name>
    <name type="common">Dulse</name>
    <name type="synonym">Rhodymenia palmata</name>
    <dbReference type="NCBI Taxonomy" id="2822"/>
    <lineage>
        <taxon>Eukaryota</taxon>
        <taxon>Rhodophyta</taxon>
        <taxon>Florideophyceae</taxon>
        <taxon>Nemaliophycidae</taxon>
        <taxon>Palmariales</taxon>
        <taxon>Palmariaceae</taxon>
        <taxon>Palmaria</taxon>
    </lineage>
</organism>
<dbReference type="GeneID" id="22834689"/>
<dbReference type="EMBL" id="KF649305">
    <property type="protein sequence ID" value="AHB62169.1"/>
    <property type="molecule type" value="Genomic_DNA"/>
</dbReference>
<dbReference type="InterPro" id="IPR010778">
    <property type="entry name" value="DUF1368"/>
</dbReference>
<sequence length="249" mass="29435">MRTFFWSSQHKFYNFRYWSLYTTKNNVYVLSPHVQEILDSLEEYYVEFSPSKTGLHVFIMTNWYSNLRSTLPPSVQFPNITLEIFRKNKYRAVTVTGEQWPDSFKRKMPLFEKDICTKSLQTNYFKSILKQSIAKSTIQLWDDLKLTPNGEKQALDILEKVKSSALFGIYLGILREKGFKSSSEYDFQLCTFLYKFMSVGTPENLVEMVKFLLIRLRYRKKFSENPTYVQRTAQNAYYCVEEQGTLGPT</sequence>
<dbReference type="RefSeq" id="YP_009114106.1">
    <property type="nucleotide sequence ID" value="NC_026056.1"/>
</dbReference>
<geneLocation type="mitochondrion" evidence="1"/>
<keyword evidence="1" id="KW-0496">Mitochondrion</keyword>
<gene>
    <name evidence="1" type="primary">orf43</name>
    <name evidence="1" type="ORF">Palm.palm.mt.43</name>
</gene>
<dbReference type="AlphaFoldDB" id="A0A0A7A7W5"/>
<evidence type="ECO:0000313" key="1">
    <source>
        <dbReference type="EMBL" id="AHB62169.1"/>
    </source>
</evidence>
<proteinExistence type="predicted"/>
<dbReference type="Pfam" id="PF07112">
    <property type="entry name" value="DUF1368"/>
    <property type="match status" value="1"/>
</dbReference>
<protein>
    <submittedName>
        <fullName evidence="1">Uncharacterized protein</fullName>
    </submittedName>
</protein>
<name>A0A0A7A7W5_PALPL</name>
<reference evidence="1" key="1">
    <citation type="submission" date="2013-09" db="EMBL/GenBank/DDBJ databases">
        <title>Complete mitochondrion genomes reveal florideophycean red algal diversity.</title>
        <authorList>
            <person name="Yang E.C."/>
            <person name="Kim K.M."/>
            <person name="Kim S.Y."/>
            <person name="Yoon H.S."/>
        </authorList>
    </citation>
    <scope>NUCLEOTIDE SEQUENCE</scope>
</reference>